<organism evidence="1">
    <name type="scientific">Anguilla anguilla</name>
    <name type="common">European freshwater eel</name>
    <name type="synonym">Muraena anguilla</name>
    <dbReference type="NCBI Taxonomy" id="7936"/>
    <lineage>
        <taxon>Eukaryota</taxon>
        <taxon>Metazoa</taxon>
        <taxon>Chordata</taxon>
        <taxon>Craniata</taxon>
        <taxon>Vertebrata</taxon>
        <taxon>Euteleostomi</taxon>
        <taxon>Actinopterygii</taxon>
        <taxon>Neopterygii</taxon>
        <taxon>Teleostei</taxon>
        <taxon>Anguilliformes</taxon>
        <taxon>Anguillidae</taxon>
        <taxon>Anguilla</taxon>
    </lineage>
</organism>
<evidence type="ECO:0000313" key="1">
    <source>
        <dbReference type="EMBL" id="JAH19585.1"/>
    </source>
</evidence>
<reference evidence="1" key="2">
    <citation type="journal article" date="2015" name="Fish Shellfish Immunol.">
        <title>Early steps in the European eel (Anguilla anguilla)-Vibrio vulnificus interaction in the gills: Role of the RtxA13 toxin.</title>
        <authorList>
            <person name="Callol A."/>
            <person name="Pajuelo D."/>
            <person name="Ebbesson L."/>
            <person name="Teles M."/>
            <person name="MacKenzie S."/>
            <person name="Amaro C."/>
        </authorList>
    </citation>
    <scope>NUCLEOTIDE SEQUENCE</scope>
</reference>
<protein>
    <submittedName>
        <fullName evidence="1">Uncharacterized protein</fullName>
    </submittedName>
</protein>
<proteinExistence type="predicted"/>
<accession>A0A0E9QTH8</accession>
<dbReference type="AlphaFoldDB" id="A0A0E9QTH8"/>
<reference evidence="1" key="1">
    <citation type="submission" date="2014-11" db="EMBL/GenBank/DDBJ databases">
        <authorList>
            <person name="Amaro Gonzalez C."/>
        </authorList>
    </citation>
    <scope>NUCLEOTIDE SEQUENCE</scope>
</reference>
<dbReference type="EMBL" id="GBXM01088992">
    <property type="protein sequence ID" value="JAH19585.1"/>
    <property type="molecule type" value="Transcribed_RNA"/>
</dbReference>
<name>A0A0E9QTH8_ANGAN</name>
<sequence>MRLRTLSHWWCYLFNKAVM</sequence>